<dbReference type="STRING" id="91928.A0A0D2C3B2"/>
<feature type="transmembrane region" description="Helical" evidence="2">
    <location>
        <begin position="546"/>
        <end position="573"/>
    </location>
</feature>
<dbReference type="Pfam" id="PF11374">
    <property type="entry name" value="DUF3176"/>
    <property type="match status" value="1"/>
</dbReference>
<name>A0A0D2C3B2_9EURO</name>
<dbReference type="PANTHER" id="PTHR37576:SF2">
    <property type="entry name" value="DEFECT AT LOW TEMPERATURE PROTEIN 1"/>
    <property type="match status" value="1"/>
</dbReference>
<dbReference type="OrthoDB" id="5357734at2759"/>
<feature type="transmembrane region" description="Helical" evidence="2">
    <location>
        <begin position="176"/>
        <end position="198"/>
    </location>
</feature>
<dbReference type="InterPro" id="IPR021514">
    <property type="entry name" value="DUF3176"/>
</dbReference>
<feature type="compositionally biased region" description="Low complexity" evidence="1">
    <location>
        <begin position="617"/>
        <end position="631"/>
    </location>
</feature>
<gene>
    <name evidence="3" type="ORF">PV08_02381</name>
</gene>
<dbReference type="HOGENOM" id="CLU_020821_0_0_1"/>
<organism evidence="3 4">
    <name type="scientific">Exophiala spinifera</name>
    <dbReference type="NCBI Taxonomy" id="91928"/>
    <lineage>
        <taxon>Eukaryota</taxon>
        <taxon>Fungi</taxon>
        <taxon>Dikarya</taxon>
        <taxon>Ascomycota</taxon>
        <taxon>Pezizomycotina</taxon>
        <taxon>Eurotiomycetes</taxon>
        <taxon>Chaetothyriomycetidae</taxon>
        <taxon>Chaetothyriales</taxon>
        <taxon>Herpotrichiellaceae</taxon>
        <taxon>Exophiala</taxon>
    </lineage>
</organism>
<evidence type="ECO:0000256" key="2">
    <source>
        <dbReference type="SAM" id="Phobius"/>
    </source>
</evidence>
<feature type="transmembrane region" description="Helical" evidence="2">
    <location>
        <begin position="114"/>
        <end position="133"/>
    </location>
</feature>
<reference evidence="3 4" key="1">
    <citation type="submission" date="2015-01" db="EMBL/GenBank/DDBJ databases">
        <title>The Genome Sequence of Exophiala spinifera CBS89968.</title>
        <authorList>
            <consortium name="The Broad Institute Genomics Platform"/>
            <person name="Cuomo C."/>
            <person name="de Hoog S."/>
            <person name="Gorbushina A."/>
            <person name="Stielow B."/>
            <person name="Teixiera M."/>
            <person name="Abouelleil A."/>
            <person name="Chapman S.B."/>
            <person name="Priest M."/>
            <person name="Young S.K."/>
            <person name="Wortman J."/>
            <person name="Nusbaum C."/>
            <person name="Birren B."/>
        </authorList>
    </citation>
    <scope>NUCLEOTIDE SEQUENCE [LARGE SCALE GENOMIC DNA]</scope>
    <source>
        <strain evidence="3 4">CBS 89968</strain>
    </source>
</reference>
<evidence type="ECO:0000256" key="1">
    <source>
        <dbReference type="SAM" id="MobiDB-lite"/>
    </source>
</evidence>
<accession>A0A0D2C3B2</accession>
<keyword evidence="2" id="KW-1133">Transmembrane helix</keyword>
<evidence type="ECO:0000313" key="4">
    <source>
        <dbReference type="Proteomes" id="UP000053328"/>
    </source>
</evidence>
<dbReference type="PANTHER" id="PTHR37576">
    <property type="entry name" value="DEFECT AT LOW TEMPERATURE PROTEIN 1"/>
    <property type="match status" value="1"/>
</dbReference>
<evidence type="ECO:0000313" key="3">
    <source>
        <dbReference type="EMBL" id="KIW18094.1"/>
    </source>
</evidence>
<feature type="region of interest" description="Disordered" evidence="1">
    <location>
        <begin position="611"/>
        <end position="631"/>
    </location>
</feature>
<dbReference type="RefSeq" id="XP_016238310.1">
    <property type="nucleotide sequence ID" value="XM_016376740.1"/>
</dbReference>
<protein>
    <submittedName>
        <fullName evidence="3">Uncharacterized protein</fullName>
    </submittedName>
</protein>
<dbReference type="Proteomes" id="UP000053328">
    <property type="component" value="Unassembled WGS sequence"/>
</dbReference>
<dbReference type="GeneID" id="27329464"/>
<sequence length="631" mass="68631">MSVPMKTLASSQTSLVSVRREGVALDANEEVRQDEPKGFACSEHKHVRHDFFPPTQYPHEKIAIDKASFPIKGFAGLIGAALAVICSWALLVASNNTQQWQERFPTVAKVLQPSSILSAIISANGILLHLAFTEGMTIAWWLRATKTGATPSELHEAWVTSTSALGAVQSGRRFNYMALATIVVAIIPINGLVLQGALSVRPVFLNTASVNVSVPFVNDFDPSFSGSLTATGALDVISTTFSGEVYNYFAGDNKGYIVLYSNGTTDENVDYDADASPTNCKETCIFDAPGVGLYLSCDEIEDHPFNFTVDTSQPGWEELPIVKQGLPIYSTAFGWSASNPNTIQFNLTSKDTYGCSGQYYQLACSLDARHTTYNTTLHLNNSGLSGATTLSLDPDSDYSDDLYGTPIAANDELSSRKTKFGFLAKAFNDYFGSSIVVQYSNASGEPEYVLGQNGTYANAPWIIYGQDGRETSGDTVNLTAHGAQGCEVWIDWERDPLSNDRDVIMAEIRRFMFRLSYEYSNSASLTTYPPLLARAFVTQNLYQVSWWHWVASLAVTLVIVACVSLTFWGFWALTRLPTMSPLETAQAFQAAAGSSPDLAWDQATMSPPPGTHLAADGRSMLSSSGMSRPMS</sequence>
<keyword evidence="2" id="KW-0812">Transmembrane</keyword>
<keyword evidence="4" id="KW-1185">Reference proteome</keyword>
<dbReference type="EMBL" id="KN847493">
    <property type="protein sequence ID" value="KIW18094.1"/>
    <property type="molecule type" value="Genomic_DNA"/>
</dbReference>
<feature type="transmembrane region" description="Helical" evidence="2">
    <location>
        <begin position="74"/>
        <end position="94"/>
    </location>
</feature>
<proteinExistence type="predicted"/>
<dbReference type="AlphaFoldDB" id="A0A0D2C3B2"/>
<keyword evidence="2" id="KW-0472">Membrane</keyword>
<dbReference type="VEuPathDB" id="FungiDB:PV08_02381"/>